<feature type="compositionally biased region" description="Polar residues" evidence="2">
    <location>
        <begin position="11"/>
        <end position="29"/>
    </location>
</feature>
<feature type="region of interest" description="Disordered" evidence="2">
    <location>
        <begin position="140"/>
        <end position="164"/>
    </location>
</feature>
<evidence type="ECO:0000256" key="2">
    <source>
        <dbReference type="SAM" id="MobiDB-lite"/>
    </source>
</evidence>
<accession>A0AAQ3QF62</accession>
<evidence type="ECO:0000256" key="1">
    <source>
        <dbReference type="SAM" id="Coils"/>
    </source>
</evidence>
<feature type="compositionally biased region" description="Polar residues" evidence="2">
    <location>
        <begin position="40"/>
        <end position="57"/>
    </location>
</feature>
<feature type="region of interest" description="Disordered" evidence="2">
    <location>
        <begin position="419"/>
        <end position="439"/>
    </location>
</feature>
<evidence type="ECO:0000313" key="3">
    <source>
        <dbReference type="EMBL" id="WOL08729.1"/>
    </source>
</evidence>
<feature type="coiled-coil region" evidence="1">
    <location>
        <begin position="219"/>
        <end position="369"/>
    </location>
</feature>
<keyword evidence="4" id="KW-1185">Reference proteome</keyword>
<feature type="region of interest" description="Disordered" evidence="2">
    <location>
        <begin position="1"/>
        <end position="60"/>
    </location>
</feature>
<evidence type="ECO:0000313" key="4">
    <source>
        <dbReference type="Proteomes" id="UP001327560"/>
    </source>
</evidence>
<protein>
    <submittedName>
        <fullName evidence="3">Uncharacterized protein</fullName>
    </submittedName>
</protein>
<keyword evidence="1" id="KW-0175">Coiled coil</keyword>
<proteinExistence type="predicted"/>
<dbReference type="AlphaFoldDB" id="A0AAQ3QF62"/>
<name>A0AAQ3QF62_9LILI</name>
<feature type="compositionally biased region" description="Basic and acidic residues" evidence="2">
    <location>
        <begin position="140"/>
        <end position="158"/>
    </location>
</feature>
<organism evidence="3 4">
    <name type="scientific">Canna indica</name>
    <name type="common">Indian-shot</name>
    <dbReference type="NCBI Taxonomy" id="4628"/>
    <lineage>
        <taxon>Eukaryota</taxon>
        <taxon>Viridiplantae</taxon>
        <taxon>Streptophyta</taxon>
        <taxon>Embryophyta</taxon>
        <taxon>Tracheophyta</taxon>
        <taxon>Spermatophyta</taxon>
        <taxon>Magnoliopsida</taxon>
        <taxon>Liliopsida</taxon>
        <taxon>Zingiberales</taxon>
        <taxon>Cannaceae</taxon>
        <taxon>Canna</taxon>
    </lineage>
</organism>
<dbReference type="Proteomes" id="UP001327560">
    <property type="component" value="Chromosome 5"/>
</dbReference>
<dbReference type="EMBL" id="CP136894">
    <property type="protein sequence ID" value="WOL08729.1"/>
    <property type="molecule type" value="Genomic_DNA"/>
</dbReference>
<dbReference type="PANTHER" id="PTHR35164">
    <property type="entry name" value="EXPRESSED PROTEIN"/>
    <property type="match status" value="1"/>
</dbReference>
<sequence length="538" mass="60470">MSHKDSPASPSPKSLQSKSTKGSPSSLDPSDSRTLKIKSLTRTPSSSMKQNVRVSDMQQQLSKLQEELNKEKEEKSRAMEELTNLKKVISSQKITGGIKGKIEALEKEVQKAKESERKMLESLVTQTKLLEQTKISLEESKLENKSLRESNKSLESSKRFGSRSSRNLEKYLSGIDSVPADEDIRTLKNELRLSTEAEEKSKIAMDGLAAVLKEVTMEANRAKATLTVTQSELEKVRAEAESLRSSLKNMEEMYQAASEESERLKSELEDSLAAWNEKEKSFGNCIKIFEEEITKAKAENDKLFQSQRTAREENANLRDILKQAVNEASIVKESLEIVRKENSQLQDLLSEKEKNLQGLKQEYECLKVSEAAATDSVMELKSLLAATSTLDSSKAVSSQENQSTMVSDSNTSTVVQKFSSGHWNGHNTRKQNGHRYSLGEPGKFNGYEYGVGGSPEDKGRITSSLSTMSEIRPPPSFLADDEDTLFSDYFDHIDTNKMYGVEQTNAQRKKKRSILRRFGDLLRRKDTHKQNSSSFRFP</sequence>
<gene>
    <name evidence="3" type="ORF">Cni_G17482</name>
</gene>
<reference evidence="3 4" key="1">
    <citation type="submission" date="2023-10" db="EMBL/GenBank/DDBJ databases">
        <title>Chromosome-scale genome assembly provides insights into flower coloration mechanisms of Canna indica.</title>
        <authorList>
            <person name="Li C."/>
        </authorList>
    </citation>
    <scope>NUCLEOTIDE SEQUENCE [LARGE SCALE GENOMIC DNA]</scope>
    <source>
        <tissue evidence="3">Flower</tissue>
    </source>
</reference>
<dbReference type="PANTHER" id="PTHR35164:SF14">
    <property type="entry name" value="OS04G0450900 PROTEIN"/>
    <property type="match status" value="1"/>
</dbReference>